<keyword evidence="3" id="KW-0378">Hydrolase</keyword>
<dbReference type="OrthoDB" id="9770826at2"/>
<evidence type="ECO:0000256" key="1">
    <source>
        <dbReference type="SAM" id="SignalP"/>
    </source>
</evidence>
<protein>
    <submittedName>
        <fullName evidence="3">Putative secreted hydrolase</fullName>
    </submittedName>
</protein>
<dbReference type="AlphaFoldDB" id="A0A2T0S3D9"/>
<organism evidence="3 4">
    <name type="scientific">Pseudosporangium ferrugineum</name>
    <dbReference type="NCBI Taxonomy" id="439699"/>
    <lineage>
        <taxon>Bacteria</taxon>
        <taxon>Bacillati</taxon>
        <taxon>Actinomycetota</taxon>
        <taxon>Actinomycetes</taxon>
        <taxon>Micromonosporales</taxon>
        <taxon>Micromonosporaceae</taxon>
        <taxon>Pseudosporangium</taxon>
    </lineage>
</organism>
<comment type="caution">
    <text evidence="3">The sequence shown here is derived from an EMBL/GenBank/DDBJ whole genome shotgun (WGS) entry which is preliminary data.</text>
</comment>
<sequence length="368" mass="39802">MPSIRTMGRPALLAVAAVAATATAAFAGISPQANAQSTPPAAQPAAPAGRSAGTGIPAVIDAAADLGRHAAGPEPTWFDSIYFTSAVEANGQKFGLQVHTRVLPNRTEGAYRWTLAVINKTTGWYRDYDAAIQPGDYRWSEGKLDIEAPGLSWTGDSRHQSVRVETPWGSLDAQLRPTGPAMNYGSTGVFNLVDGVPNYEFALPEMRTSGTLTVNGRKHQIKGTSWLDRQWGEMPRSLTRWTWMNLSMPNGDKVAVWDTIGAESKNSWATVLHPDGSYDVVSVDPLAKRATHHWTSPSTGQTYPTRWRIRIPALRSDLEVRITGNPDQELATPDGGGYLEAAATFTGTHQGKKATGENYVEMTGDWTP</sequence>
<name>A0A2T0S3D9_9ACTN</name>
<evidence type="ECO:0000313" key="4">
    <source>
        <dbReference type="Proteomes" id="UP000239209"/>
    </source>
</evidence>
<dbReference type="InterPro" id="IPR010791">
    <property type="entry name" value="AttH_dom"/>
</dbReference>
<dbReference type="PANTHER" id="PTHR40617">
    <property type="entry name" value="TERPENE CYCLASE ASQC"/>
    <property type="match status" value="1"/>
</dbReference>
<reference evidence="3 4" key="1">
    <citation type="submission" date="2018-03" db="EMBL/GenBank/DDBJ databases">
        <title>Genomic Encyclopedia of Archaeal and Bacterial Type Strains, Phase II (KMG-II): from individual species to whole genera.</title>
        <authorList>
            <person name="Goeker M."/>
        </authorList>
    </citation>
    <scope>NUCLEOTIDE SEQUENCE [LARGE SCALE GENOMIC DNA]</scope>
    <source>
        <strain evidence="3 4">DSM 45348</strain>
    </source>
</reference>
<dbReference type="Proteomes" id="UP000239209">
    <property type="component" value="Unassembled WGS sequence"/>
</dbReference>
<dbReference type="Pfam" id="PF07143">
    <property type="entry name" value="CrtC"/>
    <property type="match status" value="1"/>
</dbReference>
<dbReference type="RefSeq" id="WP_106128047.1">
    <property type="nucleotide sequence ID" value="NZ_PVZG01000009.1"/>
</dbReference>
<feature type="domain" description="AttH" evidence="2">
    <location>
        <begin position="82"/>
        <end position="233"/>
    </location>
</feature>
<dbReference type="InterPro" id="IPR006311">
    <property type="entry name" value="TAT_signal"/>
</dbReference>
<dbReference type="PROSITE" id="PS51318">
    <property type="entry name" value="TAT"/>
    <property type="match status" value="1"/>
</dbReference>
<keyword evidence="4" id="KW-1185">Reference proteome</keyword>
<dbReference type="InterPro" id="IPR023374">
    <property type="entry name" value="AttH-like_dom_sf"/>
</dbReference>
<evidence type="ECO:0000313" key="3">
    <source>
        <dbReference type="EMBL" id="PRY27934.1"/>
    </source>
</evidence>
<dbReference type="InterPro" id="IPR053112">
    <property type="entry name" value="Fungal_Dehydratase/Hydratase"/>
</dbReference>
<dbReference type="Gene3D" id="2.40.370.10">
    <property type="entry name" value="AttH-like domain"/>
    <property type="match status" value="2"/>
</dbReference>
<evidence type="ECO:0000259" key="2">
    <source>
        <dbReference type="Pfam" id="PF07143"/>
    </source>
</evidence>
<feature type="signal peptide" evidence="1">
    <location>
        <begin position="1"/>
        <end position="27"/>
    </location>
</feature>
<dbReference type="SUPFAM" id="SSF159245">
    <property type="entry name" value="AttH-like"/>
    <property type="match status" value="1"/>
</dbReference>
<dbReference type="PANTHER" id="PTHR40617:SF1">
    <property type="entry name" value="ATTH DOMAIN-CONTAINING PROTEIN-RELATED"/>
    <property type="match status" value="1"/>
</dbReference>
<gene>
    <name evidence="3" type="ORF">CLV70_10989</name>
</gene>
<feature type="chain" id="PRO_5038960412" evidence="1">
    <location>
        <begin position="28"/>
        <end position="368"/>
    </location>
</feature>
<dbReference type="Pfam" id="PF17186">
    <property type="entry name" value="Lipocalin_9"/>
    <property type="match status" value="1"/>
</dbReference>
<proteinExistence type="predicted"/>
<accession>A0A2T0S3D9</accession>
<dbReference type="EMBL" id="PVZG01000009">
    <property type="protein sequence ID" value="PRY27934.1"/>
    <property type="molecule type" value="Genomic_DNA"/>
</dbReference>
<keyword evidence="1" id="KW-0732">Signal</keyword>
<dbReference type="GO" id="GO:0016787">
    <property type="term" value="F:hydrolase activity"/>
    <property type="evidence" value="ECO:0007669"/>
    <property type="project" value="UniProtKB-KW"/>
</dbReference>